<sequence length="115" mass="13589">MEFIFYPANFSFMYRAEIELTDADFEFAKPPLSKKYICLVFKKYQLDFIAYFGENMFYVSRQNSPPLPPLYPSARYPEDIELVLDFMARERIRRISWEKGMLFRSAVPGLSANGK</sequence>
<evidence type="ECO:0000313" key="1">
    <source>
        <dbReference type="EMBL" id="MDR7664665.1"/>
    </source>
</evidence>
<reference evidence="2" key="1">
    <citation type="submission" date="2023-07" db="EMBL/GenBank/DDBJ databases">
        <title>Whole-genome sequencing of a new Methanosarcina sp. Z-7115.</title>
        <authorList>
            <person name="Zhilina T.N."/>
            <person name="Merkel A.Y."/>
        </authorList>
    </citation>
    <scope>NUCLEOTIDE SEQUENCE [LARGE SCALE GENOMIC DNA]</scope>
    <source>
        <strain evidence="2">Z-7115</strain>
    </source>
</reference>
<keyword evidence="2" id="KW-1185">Reference proteome</keyword>
<comment type="caution">
    <text evidence="1">The sequence shown here is derived from an EMBL/GenBank/DDBJ whole genome shotgun (WGS) entry which is preliminary data.</text>
</comment>
<evidence type="ECO:0000313" key="2">
    <source>
        <dbReference type="Proteomes" id="UP001246244"/>
    </source>
</evidence>
<gene>
    <name evidence="1" type="ORF">RG963_02455</name>
</gene>
<organism evidence="1 2">
    <name type="scientific">Methanosarcina baikalica</name>
    <dbReference type="NCBI Taxonomy" id="3073890"/>
    <lineage>
        <taxon>Archaea</taxon>
        <taxon>Methanobacteriati</taxon>
        <taxon>Methanobacteriota</taxon>
        <taxon>Stenosarchaea group</taxon>
        <taxon>Methanomicrobia</taxon>
        <taxon>Methanosarcinales</taxon>
        <taxon>Methanosarcinaceae</taxon>
        <taxon>Methanosarcina</taxon>
    </lineage>
</organism>
<proteinExistence type="predicted"/>
<dbReference type="Proteomes" id="UP001246244">
    <property type="component" value="Unassembled WGS sequence"/>
</dbReference>
<dbReference type="RefSeq" id="WP_310574693.1">
    <property type="nucleotide sequence ID" value="NZ_JAVKPK010000006.1"/>
</dbReference>
<protein>
    <submittedName>
        <fullName evidence="1">Uncharacterized protein</fullName>
    </submittedName>
</protein>
<dbReference type="EMBL" id="JAVKPK010000006">
    <property type="protein sequence ID" value="MDR7664665.1"/>
    <property type="molecule type" value="Genomic_DNA"/>
</dbReference>
<accession>A0ABU2CY60</accession>
<name>A0ABU2CY60_9EURY</name>